<comment type="caution">
    <text evidence="2">The sequence shown here is derived from an EMBL/GenBank/DDBJ whole genome shotgun (WGS) entry which is preliminary data.</text>
</comment>
<dbReference type="AlphaFoldDB" id="A0A318QEV1"/>
<sequence length="262" mass="29671">MTTVNTLSMSGSSANAVTMSSKEIAELTGKAHKHVIRDIESMIAEIEKDGPSLDHKAKSKGYDVERDNRGYVKIIHLDRSHTYTLMTGYDARQRKKIIDRWMELEAQERKPLVPQTYAEALLEAGRIAKERDALKVENKELAVKAEALDRISFAEGEFGQHEVAKMIQVKPGVFTKFLDTNRWRYARGKVKLAYQDRIDAGYMRNKAHPYTDNNGEEHLGNTIRITTKGLLKFAQIVPGAKLDPVVEDAMRPFAKKRETEPA</sequence>
<feature type="domain" description="Antirepressor protein C-terminal" evidence="1">
    <location>
        <begin position="137"/>
        <end position="235"/>
    </location>
</feature>
<dbReference type="Proteomes" id="UP000247417">
    <property type="component" value="Unassembled WGS sequence"/>
</dbReference>
<name>A0A318QEV1_9PROT</name>
<gene>
    <name evidence="2" type="ORF">CFR80_16925</name>
</gene>
<evidence type="ECO:0000313" key="2">
    <source>
        <dbReference type="EMBL" id="PYD78137.1"/>
    </source>
</evidence>
<protein>
    <recommendedName>
        <fullName evidence="1">Antirepressor protein C-terminal domain-containing protein</fullName>
    </recommendedName>
</protein>
<proteinExistence type="predicted"/>
<evidence type="ECO:0000313" key="3">
    <source>
        <dbReference type="Proteomes" id="UP000247417"/>
    </source>
</evidence>
<reference evidence="2 3" key="1">
    <citation type="submission" date="2017-07" db="EMBL/GenBank/DDBJ databases">
        <title>A draft genome sequence of Komagataeibacter oboediens LMG 18849.</title>
        <authorList>
            <person name="Skraban J."/>
            <person name="Cleenwerck I."/>
            <person name="Vandamme P."/>
            <person name="Trcek J."/>
        </authorList>
    </citation>
    <scope>NUCLEOTIDE SEQUENCE [LARGE SCALE GENOMIC DNA]</scope>
    <source>
        <strain evidence="2 3">LMG 18849</strain>
    </source>
</reference>
<dbReference type="GO" id="GO:0003677">
    <property type="term" value="F:DNA binding"/>
    <property type="evidence" value="ECO:0007669"/>
    <property type="project" value="InterPro"/>
</dbReference>
<dbReference type="InterPro" id="IPR014054">
    <property type="entry name" value="Phage_regulatory_Rha"/>
</dbReference>
<dbReference type="STRING" id="940286.GCA_000227565_00642"/>
<dbReference type="RefSeq" id="WP_110507772.1">
    <property type="nucleotide sequence ID" value="NZ_NKTX01000117.1"/>
</dbReference>
<accession>A0A318QEV1</accession>
<dbReference type="EMBL" id="NKTX01000117">
    <property type="protein sequence ID" value="PYD78137.1"/>
    <property type="molecule type" value="Genomic_DNA"/>
</dbReference>
<evidence type="ECO:0000259" key="1">
    <source>
        <dbReference type="Pfam" id="PF03374"/>
    </source>
</evidence>
<dbReference type="Pfam" id="PF03374">
    <property type="entry name" value="ANT"/>
    <property type="match status" value="1"/>
</dbReference>
<dbReference type="Pfam" id="PF09669">
    <property type="entry name" value="Phage_pRha"/>
    <property type="match status" value="1"/>
</dbReference>
<organism evidence="2 3">
    <name type="scientific">Komagataeibacter oboediens</name>
    <dbReference type="NCBI Taxonomy" id="65958"/>
    <lineage>
        <taxon>Bacteria</taxon>
        <taxon>Pseudomonadati</taxon>
        <taxon>Pseudomonadota</taxon>
        <taxon>Alphaproteobacteria</taxon>
        <taxon>Acetobacterales</taxon>
        <taxon>Acetobacteraceae</taxon>
        <taxon>Komagataeibacter</taxon>
    </lineage>
</organism>
<dbReference type="OrthoDB" id="9808959at2"/>
<dbReference type="InterPro" id="IPR005039">
    <property type="entry name" value="Ant_C"/>
</dbReference>